<feature type="compositionally biased region" description="Basic and acidic residues" evidence="2">
    <location>
        <begin position="283"/>
        <end position="296"/>
    </location>
</feature>
<reference evidence="3 4" key="1">
    <citation type="journal article" date="2018" name="Cell">
        <title>The Chara Genome: Secondary Complexity and Implications for Plant Terrestrialization.</title>
        <authorList>
            <person name="Nishiyama T."/>
            <person name="Sakayama H."/>
            <person name="Vries J.D."/>
            <person name="Buschmann H."/>
            <person name="Saint-Marcoux D."/>
            <person name="Ullrich K.K."/>
            <person name="Haas F.B."/>
            <person name="Vanderstraeten L."/>
            <person name="Becker D."/>
            <person name="Lang D."/>
            <person name="Vosolsobe S."/>
            <person name="Rombauts S."/>
            <person name="Wilhelmsson P.K.I."/>
            <person name="Janitza P."/>
            <person name="Kern R."/>
            <person name="Heyl A."/>
            <person name="Rumpler F."/>
            <person name="Villalobos L.I.A.C."/>
            <person name="Clay J.M."/>
            <person name="Skokan R."/>
            <person name="Toyoda A."/>
            <person name="Suzuki Y."/>
            <person name="Kagoshima H."/>
            <person name="Schijlen E."/>
            <person name="Tajeshwar N."/>
            <person name="Catarino B."/>
            <person name="Hetherington A.J."/>
            <person name="Saltykova A."/>
            <person name="Bonnot C."/>
            <person name="Breuninger H."/>
            <person name="Symeonidi A."/>
            <person name="Radhakrishnan G.V."/>
            <person name="Van Nieuwerburgh F."/>
            <person name="Deforce D."/>
            <person name="Chang C."/>
            <person name="Karol K.G."/>
            <person name="Hedrich R."/>
            <person name="Ulvskov P."/>
            <person name="Glockner G."/>
            <person name="Delwiche C.F."/>
            <person name="Petrasek J."/>
            <person name="Van de Peer Y."/>
            <person name="Friml J."/>
            <person name="Beilby M."/>
            <person name="Dolan L."/>
            <person name="Kohara Y."/>
            <person name="Sugano S."/>
            <person name="Fujiyama A."/>
            <person name="Delaux P.-M."/>
            <person name="Quint M."/>
            <person name="TheiBen G."/>
            <person name="Hagemann M."/>
            <person name="Harholt J."/>
            <person name="Dunand C."/>
            <person name="Zachgo S."/>
            <person name="Langdale J."/>
            <person name="Maumus F."/>
            <person name="Straeten D.V.D."/>
            <person name="Gould S.B."/>
            <person name="Rensing S.A."/>
        </authorList>
    </citation>
    <scope>NUCLEOTIDE SEQUENCE [LARGE SCALE GENOMIC DNA]</scope>
    <source>
        <strain evidence="3 4">S276</strain>
    </source>
</reference>
<dbReference type="AlphaFoldDB" id="A0A388JTV0"/>
<dbReference type="EMBL" id="BFEA01000018">
    <property type="protein sequence ID" value="GBG61221.1"/>
    <property type="molecule type" value="Genomic_DNA"/>
</dbReference>
<feature type="coiled-coil region" evidence="1">
    <location>
        <begin position="88"/>
        <end position="131"/>
    </location>
</feature>
<feature type="region of interest" description="Disordered" evidence="2">
    <location>
        <begin position="353"/>
        <end position="416"/>
    </location>
</feature>
<protein>
    <submittedName>
        <fullName evidence="3">Uncharacterized protein</fullName>
    </submittedName>
</protein>
<keyword evidence="1" id="KW-0175">Coiled coil</keyword>
<keyword evidence="4" id="KW-1185">Reference proteome</keyword>
<evidence type="ECO:0000313" key="4">
    <source>
        <dbReference type="Proteomes" id="UP000265515"/>
    </source>
</evidence>
<sequence length="416" mass="46923">MHHWVRDCPNRQFVNRPPATGANAVPTGGALLALPALNPPSSSTAPSNSYAAVTSNPPSVTAPGNFNHGNQGRPNWWTRNQERLDKVYNKYVEDMEKEASQKAEQEKERVKKEEEENKLLWKKEREQLEVEMGPRLDKRFEALGLTRSKKTDGVTPNGGVVDELLRLRKENEELRSKIGAWNGQSNDEKVRLLQNEIQELRRQTSNQQTNEDTILALKTEIGELKQSAYVKTNFEQEIVGLRMKISTLRGQNEAIMGEVNQWKSEALCPGNKRGSIAVGTPEPADRGTPKPRSTDNLREADKWKDEYNNLCNLHRIANLEVDAIKKKRAEAELKRMEVEKQVKELEERMSELTASGVKTRGGGTNLKERLEEVAVRSTRKGQKATPMRFGGVSAVGNRKTTEGNNRAEYIEEQKSS</sequence>
<feature type="region of interest" description="Disordered" evidence="2">
    <location>
        <begin position="39"/>
        <end position="76"/>
    </location>
</feature>
<name>A0A388JTV0_CHABU</name>
<feature type="compositionally biased region" description="Low complexity" evidence="2">
    <location>
        <begin position="39"/>
        <end position="49"/>
    </location>
</feature>
<feature type="compositionally biased region" description="Polar residues" evidence="2">
    <location>
        <begin position="50"/>
        <end position="76"/>
    </location>
</feature>
<evidence type="ECO:0000256" key="2">
    <source>
        <dbReference type="SAM" id="MobiDB-lite"/>
    </source>
</evidence>
<dbReference type="Gramene" id="GBG61221">
    <property type="protein sequence ID" value="GBG61221"/>
    <property type="gene ID" value="CBR_g19754"/>
</dbReference>
<proteinExistence type="predicted"/>
<feature type="region of interest" description="Disordered" evidence="2">
    <location>
        <begin position="276"/>
        <end position="296"/>
    </location>
</feature>
<evidence type="ECO:0000313" key="3">
    <source>
        <dbReference type="EMBL" id="GBG61221.1"/>
    </source>
</evidence>
<accession>A0A388JTV0</accession>
<evidence type="ECO:0000256" key="1">
    <source>
        <dbReference type="SAM" id="Coils"/>
    </source>
</evidence>
<feature type="coiled-coil region" evidence="1">
    <location>
        <begin position="164"/>
        <end position="210"/>
    </location>
</feature>
<organism evidence="3 4">
    <name type="scientific">Chara braunii</name>
    <name type="common">Braun's stonewort</name>
    <dbReference type="NCBI Taxonomy" id="69332"/>
    <lineage>
        <taxon>Eukaryota</taxon>
        <taxon>Viridiplantae</taxon>
        <taxon>Streptophyta</taxon>
        <taxon>Charophyceae</taxon>
        <taxon>Charales</taxon>
        <taxon>Characeae</taxon>
        <taxon>Chara</taxon>
    </lineage>
</organism>
<dbReference type="Proteomes" id="UP000265515">
    <property type="component" value="Unassembled WGS sequence"/>
</dbReference>
<comment type="caution">
    <text evidence="3">The sequence shown here is derived from an EMBL/GenBank/DDBJ whole genome shotgun (WGS) entry which is preliminary data.</text>
</comment>
<gene>
    <name evidence="3" type="ORF">CBR_g19754</name>
</gene>